<gene>
    <name evidence="2" type="ORF">OHB35_52865</name>
</gene>
<feature type="domain" description="vWA-MoxR associated protein C-terminal" evidence="1">
    <location>
        <begin position="533"/>
        <end position="750"/>
    </location>
</feature>
<dbReference type="Pfam" id="PF20028">
    <property type="entry name" value="VMAP-C"/>
    <property type="match status" value="1"/>
</dbReference>
<proteinExistence type="predicted"/>
<organism evidence="2 3">
    <name type="scientific">Streptomyces phaeochromogenes</name>
    <dbReference type="NCBI Taxonomy" id="1923"/>
    <lineage>
        <taxon>Bacteria</taxon>
        <taxon>Bacillati</taxon>
        <taxon>Actinomycetota</taxon>
        <taxon>Actinomycetes</taxon>
        <taxon>Kitasatosporales</taxon>
        <taxon>Streptomycetaceae</taxon>
        <taxon>Streptomyces</taxon>
        <taxon>Streptomyces phaeochromogenes group</taxon>
    </lineage>
</organism>
<protein>
    <submittedName>
        <fullName evidence="2">Caspase family protein</fullName>
    </submittedName>
</protein>
<evidence type="ECO:0000259" key="1">
    <source>
        <dbReference type="Pfam" id="PF20028"/>
    </source>
</evidence>
<accession>A0ABZ1HRK5</accession>
<keyword evidence="3" id="KW-1185">Reference proteome</keyword>
<reference evidence="2 3" key="1">
    <citation type="submission" date="2022-10" db="EMBL/GenBank/DDBJ databases">
        <title>The complete genomes of actinobacterial strains from the NBC collection.</title>
        <authorList>
            <person name="Joergensen T.S."/>
            <person name="Alvarez Arevalo M."/>
            <person name="Sterndorff E.B."/>
            <person name="Faurdal D."/>
            <person name="Vuksanovic O."/>
            <person name="Mourched A.-S."/>
            <person name="Charusanti P."/>
            <person name="Shaw S."/>
            <person name="Blin K."/>
            <person name="Weber T."/>
        </authorList>
    </citation>
    <scope>NUCLEOTIDE SEQUENCE [LARGE SCALE GENOMIC DNA]</scope>
    <source>
        <strain evidence="2 3">NBC 01752</strain>
    </source>
</reference>
<dbReference type="InterPro" id="IPR045450">
    <property type="entry name" value="VMAP_C"/>
</dbReference>
<evidence type="ECO:0000313" key="2">
    <source>
        <dbReference type="EMBL" id="WSD21238.1"/>
    </source>
</evidence>
<dbReference type="EMBL" id="CP109135">
    <property type="protein sequence ID" value="WSD21238.1"/>
    <property type="molecule type" value="Genomic_DNA"/>
</dbReference>
<sequence length="768" mass="82564">MTAPIDPAKTQALVVAVERYEDPAWNVNGPYVDACAFITWLVDACGVPAENVSFYASALAASLRQAEVGRLLPAGVKTKDADSALVARHIQEGMVGLDADLLWVFWSGHGVVDSNGSHVLLLADSSVATKRAIAVDALQLALQSRRVGSNGGLGVPKIAVAVNACQNQPAGVEVALTDVTTTSTRVTDRGLFVMHACSTGQKARNIRAGAMRGKAAATGLFPRTLLTSLHDGSGRVLPDLHRVSDDIDRAFATLRSDSQTLQKPSLLRRNWDGRTLRTGDFALAPTERERALAALLEAALPDGADRNACAERLAARMPVVVPVSDCADDCSVEQLVTAASRVVHGIPTLVDVLVGTGPSGDGPLADASKERPPLDAPQTAALYQAARRVRPDEFLTHEEYTALVEALDPVGVPDASATARLDRTLRHHLPDRPTDLGTLVKALEAAGAHSEAGAVPALLRFVCLAAAEADACGGDGRALRAWVRQVADRIGSTADALAALMQAAVEGCIRRRAEKTWLMVRIDASHPETGACRYAFSAWIHDSVSGVANLDSTRDFLSWREVQYRLSTVVEPYVADDRLSLAVEFFLPVGHMELQVERIPMSYREVDSVPLGTVAPVVVRYAQRRTAWSARWDACGADTAAGDHHWLRHDALDLPRLHTALQARPLAGCIELTGPHAEFTPALAYCAQAGVPVMAWHRQLGERRAVRDLAPLRQVVHPRDLPEELRQLRAGAREPSDGGGSGLVLLWDDPHRLLPRMRPRSPGRTPRP</sequence>
<dbReference type="Proteomes" id="UP001340816">
    <property type="component" value="Chromosome"/>
</dbReference>
<dbReference type="RefSeq" id="WP_326762776.1">
    <property type="nucleotide sequence ID" value="NZ_CP109135.1"/>
</dbReference>
<evidence type="ECO:0000313" key="3">
    <source>
        <dbReference type="Proteomes" id="UP001340816"/>
    </source>
</evidence>
<name>A0ABZ1HRK5_STRPH</name>